<dbReference type="InterPro" id="IPR002861">
    <property type="entry name" value="Reeler_dom"/>
</dbReference>
<dbReference type="PANTHER" id="PTHR45828:SF44">
    <property type="entry name" value="FERRIC-CHELATE REDUCTASE 1-RELATED"/>
    <property type="match status" value="1"/>
</dbReference>
<sequence>MHVQFFILVFGLNLHAVTAYRNGVVTQACTSMTPGHGVSASTLEPPYTVTADVSNYTEGQVITVTLQANETGFKGFLLQARDETGPVGHFTVMEGDAQLLNCGTEGSAVSHTLNENKSTIVAQWKAPNNNNADIRFRATFVQNFSLFWVGVQSDPVRFVGTNTTVAPPHHTTYNSSPLLSLTMCLLPLPLLAII</sequence>
<dbReference type="InterPro" id="IPR051237">
    <property type="entry name" value="Ferric-chelate_Red/DefProt"/>
</dbReference>
<dbReference type="KEGG" id="ccar:109053558"/>
<dbReference type="InterPro" id="IPR042307">
    <property type="entry name" value="Reeler_sf"/>
</dbReference>
<dbReference type="OrthoDB" id="6418377at2759"/>
<feature type="domain" description="Reelin" evidence="3">
    <location>
        <begin position="10"/>
        <end position="171"/>
    </location>
</feature>
<evidence type="ECO:0000256" key="2">
    <source>
        <dbReference type="SAM" id="SignalP"/>
    </source>
</evidence>
<dbReference type="GO" id="GO:0016020">
    <property type="term" value="C:membrane"/>
    <property type="evidence" value="ECO:0007669"/>
    <property type="project" value="TreeGrafter"/>
</dbReference>
<dbReference type="PROSITE" id="PS51019">
    <property type="entry name" value="REELIN"/>
    <property type="match status" value="1"/>
</dbReference>
<dbReference type="Pfam" id="PF02014">
    <property type="entry name" value="Reeler"/>
    <property type="match status" value="1"/>
</dbReference>
<dbReference type="RefSeq" id="XP_018926484.1">
    <property type="nucleotide sequence ID" value="XM_019070939.2"/>
</dbReference>
<feature type="signal peptide" evidence="2">
    <location>
        <begin position="1"/>
        <end position="19"/>
    </location>
</feature>
<evidence type="ECO:0000256" key="1">
    <source>
        <dbReference type="ARBA" id="ARBA00009195"/>
    </source>
</evidence>
<keyword evidence="2" id="KW-0732">Signal</keyword>
<protein>
    <submittedName>
        <fullName evidence="4">Defense protein</fullName>
    </submittedName>
</protein>
<gene>
    <name evidence="4" type="primary">si:ch73-14h1.2</name>
</gene>
<dbReference type="AlphaFoldDB" id="A0A9Q9V053"/>
<feature type="chain" id="PRO_5040314691" evidence="2">
    <location>
        <begin position="20"/>
        <end position="194"/>
    </location>
</feature>
<dbReference type="FunFam" id="2.60.40.4060:FF:000003">
    <property type="entry name" value="Ferric chelate reductase 1"/>
    <property type="match status" value="1"/>
</dbReference>
<dbReference type="PANTHER" id="PTHR45828">
    <property type="entry name" value="CYTOCHROME B561/FERRIC REDUCTASE TRANSMEMBRANE"/>
    <property type="match status" value="1"/>
</dbReference>
<proteinExistence type="inferred from homology"/>
<evidence type="ECO:0000259" key="3">
    <source>
        <dbReference type="PROSITE" id="PS51019"/>
    </source>
</evidence>
<dbReference type="Proteomes" id="UP001155660">
    <property type="component" value="Chromosome A2"/>
</dbReference>
<dbReference type="GeneID" id="109053558"/>
<evidence type="ECO:0000313" key="4">
    <source>
        <dbReference type="RefSeq" id="XP_018926484.1"/>
    </source>
</evidence>
<accession>A0A9Q9V053</accession>
<reference evidence="4" key="1">
    <citation type="submission" date="2025-08" db="UniProtKB">
        <authorList>
            <consortium name="RefSeq"/>
        </authorList>
    </citation>
    <scope>IDENTIFICATION</scope>
    <source>
        <tissue evidence="4">Muscle</tissue>
    </source>
</reference>
<dbReference type="Gene3D" id="2.60.40.4060">
    <property type="entry name" value="Reeler domain"/>
    <property type="match status" value="1"/>
</dbReference>
<comment type="similarity">
    <text evidence="1">Belongs to the FRRS1 family.</text>
</comment>
<name>A0A9Q9V053_CYPCA</name>
<dbReference type="CDD" id="cd08544">
    <property type="entry name" value="Reeler"/>
    <property type="match status" value="1"/>
</dbReference>
<organism evidence="4">
    <name type="scientific">Cyprinus carpio</name>
    <name type="common">Common carp</name>
    <dbReference type="NCBI Taxonomy" id="7962"/>
    <lineage>
        <taxon>Eukaryota</taxon>
        <taxon>Metazoa</taxon>
        <taxon>Chordata</taxon>
        <taxon>Craniata</taxon>
        <taxon>Vertebrata</taxon>
        <taxon>Euteleostomi</taxon>
        <taxon>Actinopterygii</taxon>
        <taxon>Neopterygii</taxon>
        <taxon>Teleostei</taxon>
        <taxon>Ostariophysi</taxon>
        <taxon>Cypriniformes</taxon>
        <taxon>Cyprinidae</taxon>
        <taxon>Cyprininae</taxon>
        <taxon>Cyprinus</taxon>
    </lineage>
</organism>